<protein>
    <recommendedName>
        <fullName evidence="4">DUF1275 family protein</fullName>
    </recommendedName>
</protein>
<feature type="transmembrane region" description="Helical" evidence="1">
    <location>
        <begin position="211"/>
        <end position="230"/>
    </location>
</feature>
<dbReference type="AlphaFoldDB" id="A0A1A3NFR7"/>
<keyword evidence="1" id="KW-0812">Transmembrane</keyword>
<keyword evidence="1" id="KW-0472">Membrane</keyword>
<dbReference type="Pfam" id="PF06912">
    <property type="entry name" value="DUF1275"/>
    <property type="match status" value="1"/>
</dbReference>
<dbReference type="RefSeq" id="WP_065156672.1">
    <property type="nucleotide sequence ID" value="NZ_LZLQ01000001.1"/>
</dbReference>
<comment type="caution">
    <text evidence="2">The sequence shown here is derived from an EMBL/GenBank/DDBJ whole genome shotgun (WGS) entry which is preliminary data.</text>
</comment>
<dbReference type="OrthoDB" id="4568693at2"/>
<gene>
    <name evidence="2" type="ORF">A5636_00085</name>
</gene>
<dbReference type="InterPro" id="IPR010699">
    <property type="entry name" value="DUF1275"/>
</dbReference>
<keyword evidence="3" id="KW-1185">Reference proteome</keyword>
<reference evidence="2 3" key="1">
    <citation type="submission" date="2016-06" db="EMBL/GenBank/DDBJ databases">
        <authorList>
            <person name="Kjaerup R.B."/>
            <person name="Dalgaard T.S."/>
            <person name="Juul-Madsen H.R."/>
        </authorList>
    </citation>
    <scope>NUCLEOTIDE SEQUENCE [LARGE SCALE GENOMIC DNA]</scope>
    <source>
        <strain evidence="2 3">1245139.5</strain>
    </source>
</reference>
<keyword evidence="1" id="KW-1133">Transmembrane helix</keyword>
<feature type="transmembrane region" description="Helical" evidence="1">
    <location>
        <begin position="20"/>
        <end position="43"/>
    </location>
</feature>
<dbReference type="Proteomes" id="UP000093629">
    <property type="component" value="Unassembled WGS sequence"/>
</dbReference>
<dbReference type="PANTHER" id="PTHR37314">
    <property type="entry name" value="SLR0142 PROTEIN"/>
    <property type="match status" value="1"/>
</dbReference>
<evidence type="ECO:0000313" key="2">
    <source>
        <dbReference type="EMBL" id="OBK20175.1"/>
    </source>
</evidence>
<evidence type="ECO:0000256" key="1">
    <source>
        <dbReference type="SAM" id="Phobius"/>
    </source>
</evidence>
<feature type="transmembrane region" description="Helical" evidence="1">
    <location>
        <begin position="63"/>
        <end position="88"/>
    </location>
</feature>
<accession>A0A1A3NFR7</accession>
<name>A0A1A3NFR7_MYCAS</name>
<organism evidence="2 3">
    <name type="scientific">Mycobacterium asiaticum</name>
    <dbReference type="NCBI Taxonomy" id="1790"/>
    <lineage>
        <taxon>Bacteria</taxon>
        <taxon>Bacillati</taxon>
        <taxon>Actinomycetota</taxon>
        <taxon>Actinomycetes</taxon>
        <taxon>Mycobacteriales</taxon>
        <taxon>Mycobacteriaceae</taxon>
        <taxon>Mycobacterium</taxon>
    </lineage>
</organism>
<dbReference type="EMBL" id="LZLQ01000001">
    <property type="protein sequence ID" value="OBK20175.1"/>
    <property type="molecule type" value="Genomic_DNA"/>
</dbReference>
<sequence length="255" mass="25983">MSLANDSTRRDDLSSRRAVLLYSASLAFVAGFVNAVALLILAVPVANLTGITTQLGMNTANPWLYEGHVLAAILAGFGGGAAAAGAILGGNKHPARSHHATVLTLEATLLLAAVLVAETPLRGLIGVEQSVAHALLAAAALGLQNGLTSSFHGMPIRTTHITGTVTDLGLMLGRSHQHGIDKWKAAILATTLLLFLSGGTVGLLFGSGLDGYALLVPAAICLSIATALVVRSQSLRRREAALAANIAPELAPATA</sequence>
<feature type="transmembrane region" description="Helical" evidence="1">
    <location>
        <begin position="185"/>
        <end position="205"/>
    </location>
</feature>
<proteinExistence type="predicted"/>
<dbReference type="PANTHER" id="PTHR37314:SF4">
    <property type="entry name" value="UPF0700 TRANSMEMBRANE PROTEIN YOAK"/>
    <property type="match status" value="1"/>
</dbReference>
<evidence type="ECO:0000313" key="3">
    <source>
        <dbReference type="Proteomes" id="UP000093629"/>
    </source>
</evidence>
<evidence type="ECO:0008006" key="4">
    <source>
        <dbReference type="Google" id="ProtNLM"/>
    </source>
</evidence>